<feature type="domain" description="Potassium channel tetramerisation-type BTB" evidence="1">
    <location>
        <begin position="36"/>
        <end position="133"/>
    </location>
</feature>
<evidence type="ECO:0000313" key="3">
    <source>
        <dbReference type="Proteomes" id="UP000716291"/>
    </source>
</evidence>
<sequence length="291" mass="33964">MSANTQEEDLIYQAQQYDDFDTGYEDTPDAIPKILYLNLRGIRMRLDKETLVSLPESLLIAMFPNGLVLGKQYDSEEEEEETSDDEEKCLTTHVDFDPHCLEYVLYFYKRTLKEKKMEPEESLFAFSQAAQYYPSILDKIPIIVLREELEYYCISQNKKSDPIKLKIAAGEYLKSEDQVFSALQKNIGKANNVAEQHLIDMLCQAGFSREDKWGYRELEPNRTCINSMSLVALKSSGTDHTHRMDNTAQKLLLFWRKPARKCWWDGNTVQVDNQPVRLWARRTWTLELSMI</sequence>
<dbReference type="Gene3D" id="3.30.710.10">
    <property type="entry name" value="Potassium Channel Kv1.1, Chain A"/>
    <property type="match status" value="1"/>
</dbReference>
<accession>A0A9P6XIC3</accession>
<keyword evidence="3" id="KW-1185">Reference proteome</keyword>
<dbReference type="InterPro" id="IPR011333">
    <property type="entry name" value="SKP1/BTB/POZ_sf"/>
</dbReference>
<dbReference type="GO" id="GO:0051260">
    <property type="term" value="P:protein homooligomerization"/>
    <property type="evidence" value="ECO:0007669"/>
    <property type="project" value="InterPro"/>
</dbReference>
<comment type="caution">
    <text evidence="2">The sequence shown here is derived from an EMBL/GenBank/DDBJ whole genome shotgun (WGS) entry which is preliminary data.</text>
</comment>
<name>A0A9P6XIC3_RHIOR</name>
<protein>
    <recommendedName>
        <fullName evidence="1">Potassium channel tetramerisation-type BTB domain-containing protein</fullName>
    </recommendedName>
</protein>
<dbReference type="OrthoDB" id="9451547at2759"/>
<reference evidence="2" key="1">
    <citation type="journal article" date="2020" name="Microb. Genom.">
        <title>Genetic diversity of clinical and environmental Mucorales isolates obtained from an investigation of mucormycosis cases among solid organ transplant recipients.</title>
        <authorList>
            <person name="Nguyen M.H."/>
            <person name="Kaul D."/>
            <person name="Muto C."/>
            <person name="Cheng S.J."/>
            <person name="Richter R.A."/>
            <person name="Bruno V.M."/>
            <person name="Liu G."/>
            <person name="Beyhan S."/>
            <person name="Sundermann A.J."/>
            <person name="Mounaud S."/>
            <person name="Pasculle A.W."/>
            <person name="Nierman W.C."/>
            <person name="Driscoll E."/>
            <person name="Cumbie R."/>
            <person name="Clancy C.J."/>
            <person name="Dupont C.L."/>
        </authorList>
    </citation>
    <scope>NUCLEOTIDE SEQUENCE</scope>
    <source>
        <strain evidence="2">GL11</strain>
    </source>
</reference>
<organism evidence="2 3">
    <name type="scientific">Rhizopus oryzae</name>
    <name type="common">Mucormycosis agent</name>
    <name type="synonym">Rhizopus arrhizus var. delemar</name>
    <dbReference type="NCBI Taxonomy" id="64495"/>
    <lineage>
        <taxon>Eukaryota</taxon>
        <taxon>Fungi</taxon>
        <taxon>Fungi incertae sedis</taxon>
        <taxon>Mucoromycota</taxon>
        <taxon>Mucoromycotina</taxon>
        <taxon>Mucoromycetes</taxon>
        <taxon>Mucorales</taxon>
        <taxon>Mucorineae</taxon>
        <taxon>Rhizopodaceae</taxon>
        <taxon>Rhizopus</taxon>
    </lineage>
</organism>
<dbReference type="InterPro" id="IPR003131">
    <property type="entry name" value="T1-type_BTB"/>
</dbReference>
<dbReference type="EMBL" id="JAANQT010000112">
    <property type="protein sequence ID" value="KAG1314412.1"/>
    <property type="molecule type" value="Genomic_DNA"/>
</dbReference>
<evidence type="ECO:0000259" key="1">
    <source>
        <dbReference type="Pfam" id="PF02214"/>
    </source>
</evidence>
<dbReference type="Proteomes" id="UP000716291">
    <property type="component" value="Unassembled WGS sequence"/>
</dbReference>
<gene>
    <name evidence="2" type="ORF">G6F64_001466</name>
</gene>
<dbReference type="AlphaFoldDB" id="A0A9P6XIC3"/>
<evidence type="ECO:0000313" key="2">
    <source>
        <dbReference type="EMBL" id="KAG1314412.1"/>
    </source>
</evidence>
<dbReference type="SUPFAM" id="SSF54695">
    <property type="entry name" value="POZ domain"/>
    <property type="match status" value="1"/>
</dbReference>
<proteinExistence type="predicted"/>
<dbReference type="Pfam" id="PF02214">
    <property type="entry name" value="BTB_2"/>
    <property type="match status" value="1"/>
</dbReference>